<dbReference type="SUPFAM" id="SSF46689">
    <property type="entry name" value="Homeodomain-like"/>
    <property type="match status" value="1"/>
</dbReference>
<dbReference type="InterPro" id="IPR001647">
    <property type="entry name" value="HTH_TetR"/>
</dbReference>
<feature type="DNA-binding region" description="H-T-H motif" evidence="2">
    <location>
        <begin position="31"/>
        <end position="50"/>
    </location>
</feature>
<evidence type="ECO:0000259" key="3">
    <source>
        <dbReference type="PROSITE" id="PS50977"/>
    </source>
</evidence>
<keyword evidence="4" id="KW-0808">Transferase</keyword>
<dbReference type="Pfam" id="PF14278">
    <property type="entry name" value="TetR_C_8"/>
    <property type="match status" value="1"/>
</dbReference>
<dbReference type="InterPro" id="IPR050624">
    <property type="entry name" value="HTH-type_Tx_Regulator"/>
</dbReference>
<evidence type="ECO:0000313" key="5">
    <source>
        <dbReference type="Proteomes" id="UP001228504"/>
    </source>
</evidence>
<dbReference type="Gene3D" id="1.10.357.10">
    <property type="entry name" value="Tetracycline Repressor, domain 2"/>
    <property type="match status" value="1"/>
</dbReference>
<evidence type="ECO:0000313" key="4">
    <source>
        <dbReference type="EMBL" id="MDQ0148337.1"/>
    </source>
</evidence>
<organism evidence="4 5">
    <name type="scientific">Eubacterium multiforme</name>
    <dbReference type="NCBI Taxonomy" id="83339"/>
    <lineage>
        <taxon>Bacteria</taxon>
        <taxon>Bacillati</taxon>
        <taxon>Bacillota</taxon>
        <taxon>Clostridia</taxon>
        <taxon>Eubacteriales</taxon>
        <taxon>Eubacteriaceae</taxon>
        <taxon>Eubacterium</taxon>
    </lineage>
</organism>
<dbReference type="PANTHER" id="PTHR43479:SF7">
    <property type="entry name" value="TETR-FAMILY TRANSCRIPTIONAL REGULATOR"/>
    <property type="match status" value="1"/>
</dbReference>
<reference evidence="4 5" key="1">
    <citation type="submission" date="2023-07" db="EMBL/GenBank/DDBJ databases">
        <title>Genomic Encyclopedia of Type Strains, Phase IV (KMG-IV): sequencing the most valuable type-strain genomes for metagenomic binning, comparative biology and taxonomic classification.</title>
        <authorList>
            <person name="Goeker M."/>
        </authorList>
    </citation>
    <scope>NUCLEOTIDE SEQUENCE [LARGE SCALE GENOMIC DNA]</scope>
    <source>
        <strain evidence="4 5">DSM 20694</strain>
    </source>
</reference>
<dbReference type="Proteomes" id="UP001228504">
    <property type="component" value="Unassembled WGS sequence"/>
</dbReference>
<keyword evidence="4" id="KW-0418">Kinase</keyword>
<sequence length="187" mass="22237">MKNSVLSKMTKELFASALKKYMRKKPINKITIQEISNECGLNRRTFYRHFKDIYDLLEWSYQTEIENKINTYIDFPHWSMGLLDLFDYFYTNKEISHSIIKFSNKQYLNVFLYNEIYKMIIPVIDQEGSLFSLTESKKKFLCNFYALSFTATLIQWIENGMNENPNDIVENISLILKGSISRITKQN</sequence>
<evidence type="ECO:0000256" key="1">
    <source>
        <dbReference type="ARBA" id="ARBA00023125"/>
    </source>
</evidence>
<protein>
    <submittedName>
        <fullName evidence="4">Dihydroxyacetone kinase regulator</fullName>
    </submittedName>
</protein>
<dbReference type="InterPro" id="IPR039532">
    <property type="entry name" value="TetR_C_Firmicutes"/>
</dbReference>
<feature type="domain" description="HTH tetR-type" evidence="3">
    <location>
        <begin position="8"/>
        <end position="68"/>
    </location>
</feature>
<dbReference type="PROSITE" id="PS50977">
    <property type="entry name" value="HTH_TETR_2"/>
    <property type="match status" value="1"/>
</dbReference>
<comment type="caution">
    <text evidence="4">The sequence shown here is derived from an EMBL/GenBank/DDBJ whole genome shotgun (WGS) entry which is preliminary data.</text>
</comment>
<proteinExistence type="predicted"/>
<dbReference type="InterPro" id="IPR009057">
    <property type="entry name" value="Homeodomain-like_sf"/>
</dbReference>
<dbReference type="Pfam" id="PF00440">
    <property type="entry name" value="TetR_N"/>
    <property type="match status" value="1"/>
</dbReference>
<dbReference type="RefSeq" id="WP_307482197.1">
    <property type="nucleotide sequence ID" value="NZ_JAUSUF010000001.1"/>
</dbReference>
<dbReference type="GO" id="GO:0016301">
    <property type="term" value="F:kinase activity"/>
    <property type="evidence" value="ECO:0007669"/>
    <property type="project" value="UniProtKB-KW"/>
</dbReference>
<keyword evidence="5" id="KW-1185">Reference proteome</keyword>
<name>A0ABT9UPV9_9FIRM</name>
<accession>A0ABT9UPV9</accession>
<dbReference type="EMBL" id="JAUSUF010000001">
    <property type="protein sequence ID" value="MDQ0148337.1"/>
    <property type="molecule type" value="Genomic_DNA"/>
</dbReference>
<keyword evidence="1 2" id="KW-0238">DNA-binding</keyword>
<gene>
    <name evidence="4" type="ORF">J2S18_000254</name>
</gene>
<evidence type="ECO:0000256" key="2">
    <source>
        <dbReference type="PROSITE-ProRule" id="PRU00335"/>
    </source>
</evidence>
<dbReference type="PANTHER" id="PTHR43479">
    <property type="entry name" value="ACREF/ENVCD OPERON REPRESSOR-RELATED"/>
    <property type="match status" value="1"/>
</dbReference>